<dbReference type="AlphaFoldDB" id="A0A9D1KEE0"/>
<dbReference type="InterPro" id="IPR036034">
    <property type="entry name" value="PDZ_sf"/>
</dbReference>
<sequence length="362" mass="40128">MNILAAILLFGFVIMFHELGHFLLAKANGVEVTEFSIGMGPRLVSRVWRGTRYSLKILPLGGSCAMADEDTESGNPNGFLSKSVWARISIIAAGPIFNFILAFFFGIIIVAYRGYDLPVITNIVEGYPAEAAGLKAGDLILSVNGRRMLEYQDLSMYLQLHPEEELEIVYGRLPEGQAEDPSAWYQKDLSYETGTTTLRTIYNEETQNYMMGIEHYSNYHPVEGLGKLLRLGWHQVALQGQAAIESFRLLFRGYVGADDVGGPVRIVAGIGQMVEEIRPEGWFIVLLNLINWGMFLSASLGAVNLIPLPALDGGRLAFLLVEAVRGKAIDQEKEGMVHFAGMMVLLALMIVIMFNDIRNLIF</sequence>
<dbReference type="InterPro" id="IPR008915">
    <property type="entry name" value="Peptidase_M50"/>
</dbReference>
<protein>
    <submittedName>
        <fullName evidence="13">Site-2 protease family protein</fullName>
    </submittedName>
</protein>
<dbReference type="Gene3D" id="2.30.42.10">
    <property type="match status" value="1"/>
</dbReference>
<dbReference type="PANTHER" id="PTHR42837">
    <property type="entry name" value="REGULATOR OF SIGMA-E PROTEASE RSEP"/>
    <property type="match status" value="1"/>
</dbReference>
<dbReference type="Proteomes" id="UP000886860">
    <property type="component" value="Unassembled WGS sequence"/>
</dbReference>
<keyword evidence="8 11" id="KW-1133">Transmembrane helix</keyword>
<reference evidence="13" key="2">
    <citation type="journal article" date="2021" name="PeerJ">
        <title>Extensive microbial diversity within the chicken gut microbiome revealed by metagenomics and culture.</title>
        <authorList>
            <person name="Gilroy R."/>
            <person name="Ravi A."/>
            <person name="Getino M."/>
            <person name="Pursley I."/>
            <person name="Horton D.L."/>
            <person name="Alikhan N.F."/>
            <person name="Baker D."/>
            <person name="Gharbi K."/>
            <person name="Hall N."/>
            <person name="Watson M."/>
            <person name="Adriaenssens E.M."/>
            <person name="Foster-Nyarko E."/>
            <person name="Jarju S."/>
            <person name="Secka A."/>
            <person name="Antonio M."/>
            <person name="Oren A."/>
            <person name="Chaudhuri R.R."/>
            <person name="La Ragione R."/>
            <person name="Hildebrand F."/>
            <person name="Pallen M.J."/>
        </authorList>
    </citation>
    <scope>NUCLEOTIDE SEQUENCE</scope>
    <source>
        <strain evidence="13">CHK123-3438</strain>
    </source>
</reference>
<keyword evidence="10 11" id="KW-0472">Membrane</keyword>
<evidence type="ECO:0000259" key="12">
    <source>
        <dbReference type="PROSITE" id="PS50106"/>
    </source>
</evidence>
<evidence type="ECO:0000256" key="2">
    <source>
        <dbReference type="ARBA" id="ARBA00004141"/>
    </source>
</evidence>
<dbReference type="CDD" id="cd23081">
    <property type="entry name" value="cpPDZ_EcRseP-like"/>
    <property type="match status" value="1"/>
</dbReference>
<dbReference type="GO" id="GO:0006508">
    <property type="term" value="P:proteolysis"/>
    <property type="evidence" value="ECO:0007669"/>
    <property type="project" value="UniProtKB-KW"/>
</dbReference>
<evidence type="ECO:0000256" key="4">
    <source>
        <dbReference type="ARBA" id="ARBA00022670"/>
    </source>
</evidence>
<accession>A0A9D1KEE0</accession>
<comment type="subcellular location">
    <subcellularLocation>
        <location evidence="2">Membrane</location>
        <topology evidence="2">Multi-pass membrane protein</topology>
    </subcellularLocation>
</comment>
<keyword evidence="9" id="KW-0482">Metalloprotease</keyword>
<evidence type="ECO:0000256" key="7">
    <source>
        <dbReference type="ARBA" id="ARBA00022833"/>
    </source>
</evidence>
<comment type="similarity">
    <text evidence="3">Belongs to the peptidase M50B family.</text>
</comment>
<dbReference type="CDD" id="cd06163">
    <property type="entry name" value="S2P-M50_PDZ_RseP-like"/>
    <property type="match status" value="1"/>
</dbReference>
<feature type="transmembrane region" description="Helical" evidence="11">
    <location>
        <begin position="84"/>
        <end position="112"/>
    </location>
</feature>
<feature type="domain" description="PDZ" evidence="12">
    <location>
        <begin position="105"/>
        <end position="159"/>
    </location>
</feature>
<keyword evidence="4 13" id="KW-0645">Protease</keyword>
<evidence type="ECO:0000256" key="5">
    <source>
        <dbReference type="ARBA" id="ARBA00022692"/>
    </source>
</evidence>
<keyword evidence="7" id="KW-0862">Zinc</keyword>
<evidence type="ECO:0000256" key="8">
    <source>
        <dbReference type="ARBA" id="ARBA00022989"/>
    </source>
</evidence>
<evidence type="ECO:0000256" key="10">
    <source>
        <dbReference type="ARBA" id="ARBA00023136"/>
    </source>
</evidence>
<evidence type="ECO:0000313" key="13">
    <source>
        <dbReference type="EMBL" id="HIT41398.1"/>
    </source>
</evidence>
<reference evidence="13" key="1">
    <citation type="submission" date="2020-10" db="EMBL/GenBank/DDBJ databases">
        <authorList>
            <person name="Gilroy R."/>
        </authorList>
    </citation>
    <scope>NUCLEOTIDE SEQUENCE</scope>
    <source>
        <strain evidence="13">CHK123-3438</strain>
    </source>
</reference>
<evidence type="ECO:0000256" key="1">
    <source>
        <dbReference type="ARBA" id="ARBA00001947"/>
    </source>
</evidence>
<keyword evidence="5 11" id="KW-0812">Transmembrane</keyword>
<dbReference type="PANTHER" id="PTHR42837:SF2">
    <property type="entry name" value="MEMBRANE METALLOPROTEASE ARASP2, CHLOROPLASTIC-RELATED"/>
    <property type="match status" value="1"/>
</dbReference>
<dbReference type="InterPro" id="IPR001478">
    <property type="entry name" value="PDZ"/>
</dbReference>
<dbReference type="InterPro" id="IPR004387">
    <property type="entry name" value="Pept_M50_Zn"/>
</dbReference>
<dbReference type="Pfam" id="PF02163">
    <property type="entry name" value="Peptidase_M50"/>
    <property type="match status" value="1"/>
</dbReference>
<evidence type="ECO:0000256" key="11">
    <source>
        <dbReference type="SAM" id="Phobius"/>
    </source>
</evidence>
<evidence type="ECO:0000256" key="6">
    <source>
        <dbReference type="ARBA" id="ARBA00022801"/>
    </source>
</evidence>
<dbReference type="GO" id="GO:0004222">
    <property type="term" value="F:metalloendopeptidase activity"/>
    <property type="evidence" value="ECO:0007669"/>
    <property type="project" value="InterPro"/>
</dbReference>
<dbReference type="SUPFAM" id="SSF50156">
    <property type="entry name" value="PDZ domain-like"/>
    <property type="match status" value="1"/>
</dbReference>
<dbReference type="Pfam" id="PF17820">
    <property type="entry name" value="PDZ_6"/>
    <property type="match status" value="1"/>
</dbReference>
<comment type="caution">
    <text evidence="13">The sequence shown here is derived from an EMBL/GenBank/DDBJ whole genome shotgun (WGS) entry which is preliminary data.</text>
</comment>
<dbReference type="SMART" id="SM00228">
    <property type="entry name" value="PDZ"/>
    <property type="match status" value="1"/>
</dbReference>
<evidence type="ECO:0000256" key="3">
    <source>
        <dbReference type="ARBA" id="ARBA00007931"/>
    </source>
</evidence>
<organism evidence="13 14">
    <name type="scientific">Candidatus Caccovicinus merdipullorum</name>
    <dbReference type="NCBI Taxonomy" id="2840724"/>
    <lineage>
        <taxon>Bacteria</taxon>
        <taxon>Bacillati</taxon>
        <taxon>Bacillota</taxon>
        <taxon>Clostridia</taxon>
        <taxon>Eubacteriales</taxon>
        <taxon>Candidatus Caccovicinus</taxon>
    </lineage>
</organism>
<proteinExistence type="inferred from homology"/>
<name>A0A9D1KEE0_9FIRM</name>
<feature type="transmembrane region" description="Helical" evidence="11">
    <location>
        <begin position="282"/>
        <end position="306"/>
    </location>
</feature>
<gene>
    <name evidence="13" type="ORF">IAB60_04710</name>
</gene>
<evidence type="ECO:0000256" key="9">
    <source>
        <dbReference type="ARBA" id="ARBA00023049"/>
    </source>
</evidence>
<dbReference type="EMBL" id="DVKS01000075">
    <property type="protein sequence ID" value="HIT41398.1"/>
    <property type="molecule type" value="Genomic_DNA"/>
</dbReference>
<comment type="cofactor">
    <cofactor evidence="1">
        <name>Zn(2+)</name>
        <dbReference type="ChEBI" id="CHEBI:29105"/>
    </cofactor>
</comment>
<dbReference type="PROSITE" id="PS50106">
    <property type="entry name" value="PDZ"/>
    <property type="match status" value="1"/>
</dbReference>
<keyword evidence="6" id="KW-0378">Hydrolase</keyword>
<dbReference type="GO" id="GO:0016020">
    <property type="term" value="C:membrane"/>
    <property type="evidence" value="ECO:0007669"/>
    <property type="project" value="UniProtKB-SubCell"/>
</dbReference>
<dbReference type="InterPro" id="IPR041489">
    <property type="entry name" value="PDZ_6"/>
</dbReference>
<evidence type="ECO:0000313" key="14">
    <source>
        <dbReference type="Proteomes" id="UP000886860"/>
    </source>
</evidence>
<feature type="transmembrane region" description="Helical" evidence="11">
    <location>
        <begin position="335"/>
        <end position="354"/>
    </location>
</feature>